<accession>A0AAU9EMV4</accession>
<keyword evidence="1" id="KW-0489">Methyltransferase</keyword>
<proteinExistence type="predicted"/>
<dbReference type="SUPFAM" id="SSF53335">
    <property type="entry name" value="S-adenosyl-L-methionine-dependent methyltransferases"/>
    <property type="match status" value="1"/>
</dbReference>
<keyword evidence="2" id="KW-0808">Transferase</keyword>
<dbReference type="Gene3D" id="3.40.50.150">
    <property type="entry name" value="Vaccinia Virus protein VP39"/>
    <property type="match status" value="1"/>
</dbReference>
<dbReference type="InterPro" id="IPR026170">
    <property type="entry name" value="FAM173A/B"/>
</dbReference>
<keyword evidence="3" id="KW-0949">S-adenosyl-L-methionine</keyword>
<dbReference type="PANTHER" id="PTHR13610">
    <property type="entry name" value="METHYLTRANSFERASE DOMAIN-CONTAINING PROTEIN"/>
    <property type="match status" value="1"/>
</dbReference>
<evidence type="ECO:0000256" key="2">
    <source>
        <dbReference type="ARBA" id="ARBA00022679"/>
    </source>
</evidence>
<evidence type="ECO:0008006" key="6">
    <source>
        <dbReference type="Google" id="ProtNLM"/>
    </source>
</evidence>
<sequence>MGLADIQAALDEFHASLDEPYRMTPAGMWACSQSEEVYDLLRRMDLGRYRSFADVGSGDGRAVLIASLFMPATGIEADPALVEAGRSIARRLGLNQANFLCDDCRRVDLAAYDLLFIYPDKPLDWLVARLPEDWAGNLLVYGAYFQPPELAHIDTIQAGHSKCTLWER</sequence>
<dbReference type="PANTHER" id="PTHR13610:SF9">
    <property type="entry name" value="FI06469P"/>
    <property type="match status" value="1"/>
</dbReference>
<evidence type="ECO:0000256" key="3">
    <source>
        <dbReference type="ARBA" id="ARBA00022691"/>
    </source>
</evidence>
<evidence type="ECO:0000256" key="1">
    <source>
        <dbReference type="ARBA" id="ARBA00022603"/>
    </source>
</evidence>
<protein>
    <recommendedName>
        <fullName evidence="6">Methyltransferase domain-containing protein</fullName>
    </recommendedName>
</protein>
<name>A0AAU9EMV4_9BACT</name>
<dbReference type="AlphaFoldDB" id="A0AAU9EMV4"/>
<dbReference type="InterPro" id="IPR029063">
    <property type="entry name" value="SAM-dependent_MTases_sf"/>
</dbReference>
<gene>
    <name evidence="4" type="ORF">FAK_29550</name>
</gene>
<keyword evidence="5" id="KW-1185">Reference proteome</keyword>
<evidence type="ECO:0000313" key="4">
    <source>
        <dbReference type="EMBL" id="BEQ15889.1"/>
    </source>
</evidence>
<dbReference type="Proteomes" id="UP001366166">
    <property type="component" value="Chromosome"/>
</dbReference>
<dbReference type="EMBL" id="AP028679">
    <property type="protein sequence ID" value="BEQ15889.1"/>
    <property type="molecule type" value="Genomic_DNA"/>
</dbReference>
<dbReference type="GO" id="GO:0016279">
    <property type="term" value="F:protein-lysine N-methyltransferase activity"/>
    <property type="evidence" value="ECO:0007669"/>
    <property type="project" value="InterPro"/>
</dbReference>
<organism evidence="4 5">
    <name type="scientific">Desulfoferula mesophila</name>
    <dbReference type="NCBI Taxonomy" id="3058419"/>
    <lineage>
        <taxon>Bacteria</taxon>
        <taxon>Pseudomonadati</taxon>
        <taxon>Thermodesulfobacteriota</taxon>
        <taxon>Desulfarculia</taxon>
        <taxon>Desulfarculales</taxon>
        <taxon>Desulfarculaceae</taxon>
        <taxon>Desulfoferula</taxon>
    </lineage>
</organism>
<dbReference type="GO" id="GO:0032259">
    <property type="term" value="P:methylation"/>
    <property type="evidence" value="ECO:0007669"/>
    <property type="project" value="UniProtKB-KW"/>
</dbReference>
<evidence type="ECO:0000313" key="5">
    <source>
        <dbReference type="Proteomes" id="UP001366166"/>
    </source>
</evidence>
<reference evidence="5" key="1">
    <citation type="journal article" date="2023" name="Arch. Microbiol.">
        <title>Desulfoferula mesophilus gen. nov. sp. nov., a mesophilic sulfate-reducing bacterium isolated from a brackish lake sediment.</title>
        <authorList>
            <person name="Watanabe T."/>
            <person name="Yabe T."/>
            <person name="Tsuji J.M."/>
            <person name="Fukui M."/>
        </authorList>
    </citation>
    <scope>NUCLEOTIDE SEQUENCE [LARGE SCALE GENOMIC DNA]</scope>
    <source>
        <strain evidence="5">12FAK</strain>
    </source>
</reference>
<dbReference type="KEGG" id="dmp:FAK_29550"/>